<organism evidence="8 9">
    <name type="scientific">Eubacterium barkeri</name>
    <name type="common">Clostridium barkeri</name>
    <dbReference type="NCBI Taxonomy" id="1528"/>
    <lineage>
        <taxon>Bacteria</taxon>
        <taxon>Bacillati</taxon>
        <taxon>Bacillota</taxon>
        <taxon>Clostridia</taxon>
        <taxon>Eubacteriales</taxon>
        <taxon>Eubacteriaceae</taxon>
        <taxon>Eubacterium</taxon>
    </lineage>
</organism>
<dbReference type="AlphaFoldDB" id="A0A1H3AFI2"/>
<keyword evidence="4 6" id="KW-1133">Transmembrane helix</keyword>
<feature type="transmembrane region" description="Helical" evidence="6">
    <location>
        <begin position="103"/>
        <end position="125"/>
    </location>
</feature>
<feature type="transmembrane region" description="Helical" evidence="6">
    <location>
        <begin position="509"/>
        <end position="530"/>
    </location>
</feature>
<dbReference type="InterPro" id="IPR052536">
    <property type="entry name" value="ABC-4_Integral_Memb_Prot"/>
</dbReference>
<comment type="subcellular location">
    <subcellularLocation>
        <location evidence="1 6">Cell membrane</location>
        <topology evidence="1 6">Multi-pass membrane protein</topology>
    </subcellularLocation>
</comment>
<evidence type="ECO:0000256" key="5">
    <source>
        <dbReference type="ARBA" id="ARBA00023136"/>
    </source>
</evidence>
<feature type="transmembrane region" description="Helical" evidence="6">
    <location>
        <begin position="58"/>
        <end position="76"/>
    </location>
</feature>
<dbReference type="PANTHER" id="PTHR46795">
    <property type="entry name" value="ABC TRANSPORTER PERMEASE-RELATED-RELATED"/>
    <property type="match status" value="1"/>
</dbReference>
<evidence type="ECO:0000256" key="6">
    <source>
        <dbReference type="PIRNR" id="PIRNR018968"/>
    </source>
</evidence>
<feature type="transmembrane region" description="Helical" evidence="6">
    <location>
        <begin position="19"/>
        <end position="38"/>
    </location>
</feature>
<dbReference type="PIRSF" id="PIRSF018968">
    <property type="entry name" value="ABC_permease_BceB"/>
    <property type="match status" value="1"/>
</dbReference>
<comment type="similarity">
    <text evidence="6">Belongs to the ABC-4 integral membrane protein family.</text>
</comment>
<dbReference type="GO" id="GO:0005886">
    <property type="term" value="C:plasma membrane"/>
    <property type="evidence" value="ECO:0007669"/>
    <property type="project" value="UniProtKB-SubCell"/>
</dbReference>
<dbReference type="EMBL" id="FNOU01000001">
    <property type="protein sequence ID" value="SDX28078.1"/>
    <property type="molecule type" value="Genomic_DNA"/>
</dbReference>
<dbReference type="RefSeq" id="WP_090242175.1">
    <property type="nucleotide sequence ID" value="NZ_FNOU01000001.1"/>
</dbReference>
<accession>A0A1H3AFI2</accession>
<evidence type="ECO:0000256" key="3">
    <source>
        <dbReference type="ARBA" id="ARBA00022692"/>
    </source>
</evidence>
<keyword evidence="9" id="KW-1185">Reference proteome</keyword>
<feature type="transmembrane region" description="Helical" evidence="6">
    <location>
        <begin position="596"/>
        <end position="617"/>
    </location>
</feature>
<dbReference type="Pfam" id="PF02687">
    <property type="entry name" value="FtsX"/>
    <property type="match status" value="1"/>
</dbReference>
<feature type="transmembrane region" description="Helical" evidence="6">
    <location>
        <begin position="568"/>
        <end position="590"/>
    </location>
</feature>
<feature type="transmembrane region" description="Helical" evidence="6">
    <location>
        <begin position="145"/>
        <end position="174"/>
    </location>
</feature>
<proteinExistence type="inferred from homology"/>
<evidence type="ECO:0000256" key="1">
    <source>
        <dbReference type="ARBA" id="ARBA00004651"/>
    </source>
</evidence>
<reference evidence="9" key="1">
    <citation type="submission" date="2016-10" db="EMBL/GenBank/DDBJ databases">
        <authorList>
            <person name="Varghese N."/>
            <person name="Submissions S."/>
        </authorList>
    </citation>
    <scope>NUCLEOTIDE SEQUENCE [LARGE SCALE GENOMIC DNA]</scope>
    <source>
        <strain evidence="9">VPI 5359</strain>
    </source>
</reference>
<evidence type="ECO:0000313" key="8">
    <source>
        <dbReference type="EMBL" id="SDX28078.1"/>
    </source>
</evidence>
<dbReference type="InterPro" id="IPR027022">
    <property type="entry name" value="ABC_permease_BceB-typ"/>
</dbReference>
<dbReference type="PANTHER" id="PTHR46795:SF3">
    <property type="entry name" value="ABC TRANSPORTER PERMEASE"/>
    <property type="match status" value="1"/>
</dbReference>
<dbReference type="InterPro" id="IPR003838">
    <property type="entry name" value="ABC3_permease_C"/>
</dbReference>
<keyword evidence="2 6" id="KW-1003">Cell membrane</keyword>
<protein>
    <submittedName>
        <fullName evidence="8">FtsX-like permease family protein</fullName>
    </submittedName>
</protein>
<gene>
    <name evidence="8" type="ORF">SAMN04488579_10115</name>
</gene>
<feature type="domain" description="ABC3 transporter permease C-terminal" evidence="7">
    <location>
        <begin position="62"/>
        <end position="177"/>
    </location>
</feature>
<evidence type="ECO:0000256" key="2">
    <source>
        <dbReference type="ARBA" id="ARBA00022475"/>
    </source>
</evidence>
<name>A0A1H3AFI2_EUBBA</name>
<keyword evidence="6" id="KW-0813">Transport</keyword>
<sequence length="632" mass="70590">MTLFDFAIKNILRDVKAYLYYYLNCVFAVLIFFLFQILSQHPALAVIDTNSSMGLTLMAAELVSICFSLIFITYSVSQFLQGRSKQFGIITILGGSKKQLNRLLFWENFIISVAALCTGILLGLILAKVFLSFAARMIGGLDLPFYFPLSAIAITLLALGCVFLFIAILVPRMLRHSQILALLKRADQGDKPIRPLPIAIAFGISVLLTIAALILPDATGWISYLLLPCGCVALYTSTYLFLILVFNIQRRLAKSSGRYFNRTRMLDISNFYDTFRTNLKTMALTTLLYTISFLSIILMVSATRNVASQTRAEMPCAFWYTSWSEQADTLGNVDTITQTLMDQPGYRTVQETFYQKAGDANPDRQVLLSQSGYNQIAAFFQYPTVTLTGGQVLMVAGDMLEKDYSIPQAYQDALATSGYTVSLAGTQPGLLAMSGYLDSVTVVSDEAFQQLSPNLAAWDAYAFDINNWQDLDAESQSLIDAFTPILERGEGVLQTNYHSYQLNKLSKNLILYIGSILCFAFLLAVGSFIYSRLYASMDKESAYYRRIVRIGLSQKELRHLIRRFIAKLLLIPFGLAILYLWVGVFIIDAYSAVSNIPTALVCTGIYTVLQGMVFTLIHQLYQRKMFAAVYGA</sequence>
<dbReference type="STRING" id="1528.SAMN04488579_10115"/>
<evidence type="ECO:0000259" key="7">
    <source>
        <dbReference type="Pfam" id="PF02687"/>
    </source>
</evidence>
<keyword evidence="3 6" id="KW-0812">Transmembrane</keyword>
<feature type="transmembrane region" description="Helical" evidence="6">
    <location>
        <begin position="221"/>
        <end position="248"/>
    </location>
</feature>
<dbReference type="OrthoDB" id="1937696at2"/>
<keyword evidence="5 6" id="KW-0472">Membrane</keyword>
<dbReference type="Proteomes" id="UP000199652">
    <property type="component" value="Unassembled WGS sequence"/>
</dbReference>
<evidence type="ECO:0000256" key="4">
    <source>
        <dbReference type="ARBA" id="ARBA00022989"/>
    </source>
</evidence>
<dbReference type="GO" id="GO:0055085">
    <property type="term" value="P:transmembrane transport"/>
    <property type="evidence" value="ECO:0007669"/>
    <property type="project" value="UniProtKB-UniRule"/>
</dbReference>
<feature type="transmembrane region" description="Helical" evidence="6">
    <location>
        <begin position="282"/>
        <end position="302"/>
    </location>
</feature>
<feature type="transmembrane region" description="Helical" evidence="6">
    <location>
        <begin position="195"/>
        <end position="215"/>
    </location>
</feature>
<evidence type="ECO:0000313" key="9">
    <source>
        <dbReference type="Proteomes" id="UP000199652"/>
    </source>
</evidence>